<dbReference type="Gene3D" id="2.60.40.4270">
    <property type="entry name" value="Listeria-Bacteroides repeat domain"/>
    <property type="match status" value="1"/>
</dbReference>
<organism evidence="3">
    <name type="scientific">freshwater metagenome</name>
    <dbReference type="NCBI Taxonomy" id="449393"/>
    <lineage>
        <taxon>unclassified sequences</taxon>
        <taxon>metagenomes</taxon>
        <taxon>ecological metagenomes</taxon>
    </lineage>
</organism>
<reference evidence="3" key="1">
    <citation type="submission" date="2020-05" db="EMBL/GenBank/DDBJ databases">
        <authorList>
            <person name="Chiriac C."/>
            <person name="Salcher M."/>
            <person name="Ghai R."/>
            <person name="Kavagutti S V."/>
        </authorList>
    </citation>
    <scope>NUCLEOTIDE SEQUENCE</scope>
</reference>
<dbReference type="Pfam" id="PF09479">
    <property type="entry name" value="Flg_new"/>
    <property type="match status" value="1"/>
</dbReference>
<dbReference type="GO" id="GO:0030313">
    <property type="term" value="C:cell envelope"/>
    <property type="evidence" value="ECO:0007669"/>
    <property type="project" value="UniProtKB-SubCell"/>
</dbReference>
<dbReference type="AlphaFoldDB" id="A0A6J6GXU0"/>
<evidence type="ECO:0000256" key="2">
    <source>
        <dbReference type="SAM" id="Phobius"/>
    </source>
</evidence>
<name>A0A6J6GXU0_9ZZZZ</name>
<sequence>MTSGRKLVAALLLGLMTLSFFATPSSAAVSTQTVTILGGVIDETHALGSEDPYTETSSDGGVTWHPAYLVGEHPWGFVEGTNSWLNCGPTLEDCLNQTSLYRYRFHVPDTYSSPTLDAAFIVDNLGVITLNGAEISPGQVAGNWNTGGPIDVASMLHSGWNEIQVTLVDQGGLAGINYRLVISLQSDEEVIVAPPGSEPIQVSYNANGGSVSKLSDLYNIGDPGFNLPTPQRLGWIFLGWFTDPLEGQQVWETNYVPTSTSTLHAHWAAPESAPVDLANTGGDVTWPLVAGLSCISVGLVLALRRRQN</sequence>
<keyword evidence="2" id="KW-0472">Membrane</keyword>
<dbReference type="EMBL" id="CAEZUR010000026">
    <property type="protein sequence ID" value="CAB4605200.1"/>
    <property type="molecule type" value="Genomic_DNA"/>
</dbReference>
<comment type="subcellular location">
    <subcellularLocation>
        <location evidence="1">Cell envelope</location>
    </subcellularLocation>
</comment>
<evidence type="ECO:0000256" key="1">
    <source>
        <dbReference type="ARBA" id="ARBA00004196"/>
    </source>
</evidence>
<dbReference type="InterPro" id="IPR013378">
    <property type="entry name" value="InlB-like_B-rpt"/>
</dbReference>
<keyword evidence="2" id="KW-0812">Transmembrane</keyword>
<keyword evidence="2" id="KW-1133">Transmembrane helix</keyword>
<feature type="transmembrane region" description="Helical" evidence="2">
    <location>
        <begin position="284"/>
        <end position="303"/>
    </location>
</feature>
<protein>
    <submittedName>
        <fullName evidence="3">Unannotated protein</fullName>
    </submittedName>
</protein>
<evidence type="ECO:0000313" key="3">
    <source>
        <dbReference type="EMBL" id="CAB4605200.1"/>
    </source>
</evidence>
<dbReference type="InterPro" id="IPR042229">
    <property type="entry name" value="Listeria/Bacterioides_rpt_sf"/>
</dbReference>
<accession>A0A6J6GXU0</accession>
<proteinExistence type="predicted"/>
<dbReference type="NCBIfam" id="TIGR01167">
    <property type="entry name" value="LPXTG_anchor"/>
    <property type="match status" value="1"/>
</dbReference>
<gene>
    <name evidence="3" type="ORF">UFOPK1843_00455</name>
</gene>